<keyword evidence="2" id="KW-1185">Reference proteome</keyword>
<sequence length="136" mass="14574">MTCQKLSNMAAVVWTVDGLVMYGCCVLKFVGRETTKFLLLAAFIAVASGYEHHEAIFGSQSHAAYGQLPIQTYGAPVVYSSPIAQHYSAPLVNNYAVPLAHVYAAHHAAPHAKSFVNTVHTGNALHAPGLHALNLF</sequence>
<organism evidence="1 2">
    <name type="scientific">Diabrotica virgifera virgifera</name>
    <name type="common">western corn rootworm</name>
    <dbReference type="NCBI Taxonomy" id="50390"/>
    <lineage>
        <taxon>Eukaryota</taxon>
        <taxon>Metazoa</taxon>
        <taxon>Ecdysozoa</taxon>
        <taxon>Arthropoda</taxon>
        <taxon>Hexapoda</taxon>
        <taxon>Insecta</taxon>
        <taxon>Pterygota</taxon>
        <taxon>Neoptera</taxon>
        <taxon>Endopterygota</taxon>
        <taxon>Coleoptera</taxon>
        <taxon>Polyphaga</taxon>
        <taxon>Cucujiformia</taxon>
        <taxon>Chrysomeloidea</taxon>
        <taxon>Chrysomelidae</taxon>
        <taxon>Galerucinae</taxon>
        <taxon>Diabroticina</taxon>
        <taxon>Diabroticites</taxon>
        <taxon>Diabrotica</taxon>
    </lineage>
</organism>
<proteinExistence type="predicted"/>
<dbReference type="RefSeq" id="XP_050510792.1">
    <property type="nucleotide sequence ID" value="XM_050654835.1"/>
</dbReference>
<evidence type="ECO:0000313" key="1">
    <source>
        <dbReference type="EnsemblMetazoa" id="XP_050510792.1"/>
    </source>
</evidence>
<protein>
    <submittedName>
        <fullName evidence="1">Uncharacterized protein</fullName>
    </submittedName>
</protein>
<accession>A0ABM5KKR6</accession>
<reference evidence="1" key="1">
    <citation type="submission" date="2025-05" db="UniProtKB">
        <authorList>
            <consortium name="EnsemblMetazoa"/>
        </authorList>
    </citation>
    <scope>IDENTIFICATION</scope>
</reference>
<dbReference type="EnsemblMetazoa" id="XM_050654835.1">
    <property type="protein sequence ID" value="XP_050510792.1"/>
    <property type="gene ID" value="LOC114331498"/>
</dbReference>
<evidence type="ECO:0000313" key="2">
    <source>
        <dbReference type="Proteomes" id="UP001652700"/>
    </source>
</evidence>
<name>A0ABM5KKR6_DIAVI</name>
<dbReference type="GeneID" id="114331498"/>
<dbReference type="Proteomes" id="UP001652700">
    <property type="component" value="Unplaced"/>
</dbReference>